<organism evidence="2 3">
    <name type="scientific">Mytilus edulis</name>
    <name type="common">Blue mussel</name>
    <dbReference type="NCBI Taxonomy" id="6550"/>
    <lineage>
        <taxon>Eukaryota</taxon>
        <taxon>Metazoa</taxon>
        <taxon>Spiralia</taxon>
        <taxon>Lophotrochozoa</taxon>
        <taxon>Mollusca</taxon>
        <taxon>Bivalvia</taxon>
        <taxon>Autobranchia</taxon>
        <taxon>Pteriomorphia</taxon>
        <taxon>Mytilida</taxon>
        <taxon>Mytiloidea</taxon>
        <taxon>Mytilidae</taxon>
        <taxon>Mytilinae</taxon>
        <taxon>Mytilus</taxon>
    </lineage>
</organism>
<dbReference type="Proteomes" id="UP000683360">
    <property type="component" value="Unassembled WGS sequence"/>
</dbReference>
<evidence type="ECO:0000313" key="2">
    <source>
        <dbReference type="EMBL" id="CAG2226723.1"/>
    </source>
</evidence>
<dbReference type="EMBL" id="CAJPWZ010001927">
    <property type="protein sequence ID" value="CAG2226723.1"/>
    <property type="molecule type" value="Genomic_DNA"/>
</dbReference>
<protein>
    <submittedName>
        <fullName evidence="2">Uncharacterized protein</fullName>
    </submittedName>
</protein>
<name>A0A8S3SZQ7_MYTED</name>
<sequence length="202" mass="23330">MQTYLTDPDGDPPQSHLQRTDKKVPGHHSFIPHKPARQGDFQTSIEKIKEQEDLVIPNIKLELKQMASALLKKALRIPGKRIKYLFEQYIAFRSVQDSRERLQGILDDPELASDVKTRYRRLHETFNEVLAETGVLLVHPLFQRNKVTGQVYSQMAQTIKRDDLKKLLRKRQRMTNLLKLPPVCVGSSMVSKLQPQPPSWKG</sequence>
<dbReference type="AlphaFoldDB" id="A0A8S3SZQ7"/>
<reference evidence="2" key="1">
    <citation type="submission" date="2021-03" db="EMBL/GenBank/DDBJ databases">
        <authorList>
            <person name="Bekaert M."/>
        </authorList>
    </citation>
    <scope>NUCLEOTIDE SEQUENCE</scope>
</reference>
<feature type="region of interest" description="Disordered" evidence="1">
    <location>
        <begin position="1"/>
        <end position="36"/>
    </location>
</feature>
<dbReference type="OrthoDB" id="10056516at2759"/>
<evidence type="ECO:0000256" key="1">
    <source>
        <dbReference type="SAM" id="MobiDB-lite"/>
    </source>
</evidence>
<gene>
    <name evidence="2" type="ORF">MEDL_39788</name>
</gene>
<comment type="caution">
    <text evidence="2">The sequence shown here is derived from an EMBL/GenBank/DDBJ whole genome shotgun (WGS) entry which is preliminary data.</text>
</comment>
<evidence type="ECO:0000313" key="3">
    <source>
        <dbReference type="Proteomes" id="UP000683360"/>
    </source>
</evidence>
<accession>A0A8S3SZQ7</accession>
<keyword evidence="3" id="KW-1185">Reference proteome</keyword>
<proteinExistence type="predicted"/>